<keyword evidence="3 5" id="KW-0288">FMN</keyword>
<dbReference type="Pfam" id="PF00881">
    <property type="entry name" value="Nitroreductase"/>
    <property type="match status" value="1"/>
</dbReference>
<protein>
    <submittedName>
        <fullName evidence="7">NADPH-dependent oxidoreductase</fullName>
    </submittedName>
</protein>
<comment type="similarity">
    <text evidence="1 5">Belongs to the flavin oxidoreductase frp family.</text>
</comment>
<evidence type="ECO:0000256" key="2">
    <source>
        <dbReference type="ARBA" id="ARBA00022630"/>
    </source>
</evidence>
<gene>
    <name evidence="7" type="ORF">INF167p1_00140</name>
</gene>
<evidence type="ECO:0000313" key="7">
    <source>
        <dbReference type="EMBL" id="AVE25714.1"/>
    </source>
</evidence>
<evidence type="ECO:0000256" key="3">
    <source>
        <dbReference type="ARBA" id="ARBA00022643"/>
    </source>
</evidence>
<dbReference type="GO" id="GO:0016491">
    <property type="term" value="F:oxidoreductase activity"/>
    <property type="evidence" value="ECO:0007669"/>
    <property type="project" value="UniProtKB-UniRule"/>
</dbReference>
<keyword evidence="4 5" id="KW-0560">Oxidoreductase</keyword>
<dbReference type="PANTHER" id="PTHR43425:SF2">
    <property type="entry name" value="OXYGEN-INSENSITIVE NADPH NITROREDUCTASE"/>
    <property type="match status" value="1"/>
</dbReference>
<proteinExistence type="inferred from homology"/>
<evidence type="ECO:0000259" key="6">
    <source>
        <dbReference type="Pfam" id="PF00881"/>
    </source>
</evidence>
<sequence length="280" mass="30968">MTDDFQKEQLIAARYGEKDRPENIIWNKQIEGLLCHRSVRSFSPQPLPEYWFETLVAAAQSASTSSNLQQWSVVAVTDPELKAQVRKLSAGDSGLANGYIEEAPAILLWVADLSRNHDMTVADGLNPGVHEYLDSFVMATVDASLASQNATVAAESIGLGTVYIGATRNKAKELAELIQLPPHSYVVCGLVVGWPDPKSNASIRPRLPQIVVAHHNRYNASDFDAHVKSYEEAFHAFREGLGMKDKTWKQAVQSSATSMDYMDGRQNLRATLEDRGYGFK</sequence>
<feature type="domain" description="Nitroreductase" evidence="6">
    <location>
        <begin position="36"/>
        <end position="194"/>
    </location>
</feature>
<organism evidence="7">
    <name type="scientific">Klebsiella pneumoniae</name>
    <dbReference type="NCBI Taxonomy" id="573"/>
    <lineage>
        <taxon>Bacteria</taxon>
        <taxon>Pseudomonadati</taxon>
        <taxon>Pseudomonadota</taxon>
        <taxon>Gammaproteobacteria</taxon>
        <taxon>Enterobacterales</taxon>
        <taxon>Enterobacteriaceae</taxon>
        <taxon>Klebsiella/Raoultella group</taxon>
        <taxon>Klebsiella</taxon>
        <taxon>Klebsiella pneumoniae complex</taxon>
    </lineage>
</organism>
<dbReference type="InterPro" id="IPR000415">
    <property type="entry name" value="Nitroreductase-like"/>
</dbReference>
<dbReference type="AlphaFoldDB" id="A0A2L1KT89"/>
<dbReference type="PANTHER" id="PTHR43425">
    <property type="entry name" value="OXYGEN-INSENSITIVE NADPH NITROREDUCTASE"/>
    <property type="match status" value="1"/>
</dbReference>
<dbReference type="EMBL" id="KY454639">
    <property type="protein sequence ID" value="AVE25714.1"/>
    <property type="molecule type" value="Genomic_DNA"/>
</dbReference>
<dbReference type="SUPFAM" id="SSF55469">
    <property type="entry name" value="FMN-dependent nitroreductase-like"/>
    <property type="match status" value="1"/>
</dbReference>
<dbReference type="Gene3D" id="3.40.109.10">
    <property type="entry name" value="NADH Oxidase"/>
    <property type="match status" value="1"/>
</dbReference>
<keyword evidence="7" id="KW-0614">Plasmid</keyword>
<keyword evidence="2 5" id="KW-0285">Flavoprotein</keyword>
<dbReference type="InterPro" id="IPR029479">
    <property type="entry name" value="Nitroreductase"/>
</dbReference>
<evidence type="ECO:0000256" key="5">
    <source>
        <dbReference type="PIRNR" id="PIRNR005426"/>
    </source>
</evidence>
<keyword evidence="5" id="KW-0521">NADP</keyword>
<accession>A0A2L1KT89</accession>
<reference evidence="7" key="1">
    <citation type="submission" date="2016-12" db="EMBL/GenBank/DDBJ databases">
        <title>Frequent emergence of pathogenic lineages of Klebsiella pneumoniae via mobilisation of yersiniabactin and colibactin.</title>
        <authorList>
            <person name="Lam M.M.C."/>
            <person name="Wick R.R."/>
            <person name="Wyres K.L."/>
            <person name="Gorrie C."/>
            <person name="Judd L."/>
            <person name="Jenney A."/>
            <person name="Holt K.E."/>
        </authorList>
    </citation>
    <scope>NUCLEOTIDE SEQUENCE</scope>
    <source>
        <strain evidence="7">INF167</strain>
        <plasmid evidence="7">INF167_p0001</plasmid>
    </source>
</reference>
<dbReference type="PIRSF" id="PIRSF005426">
    <property type="entry name" value="Frp"/>
    <property type="match status" value="1"/>
</dbReference>
<name>A0A2L1KT89_KLEPN</name>
<dbReference type="InterPro" id="IPR016446">
    <property type="entry name" value="Flavin_OxRdtase_Frp"/>
</dbReference>
<evidence type="ECO:0000256" key="1">
    <source>
        <dbReference type="ARBA" id="ARBA00008366"/>
    </source>
</evidence>
<evidence type="ECO:0000256" key="4">
    <source>
        <dbReference type="ARBA" id="ARBA00023002"/>
    </source>
</evidence>
<dbReference type="RefSeq" id="WP_064081525.1">
    <property type="nucleotide sequence ID" value="NZ_CABEHG010000053.1"/>
</dbReference>
<geneLocation type="plasmid" evidence="7">
    <name>INF167_p0001</name>
</geneLocation>